<dbReference type="EC" id="6.2.1.13" evidence="2"/>
<dbReference type="Proteomes" id="UP000320766">
    <property type="component" value="Unassembled WGS sequence"/>
</dbReference>
<keyword evidence="5" id="KW-0067">ATP-binding</keyword>
<dbReference type="Pfam" id="PF13607">
    <property type="entry name" value="Succ_CoA_lig"/>
    <property type="match status" value="1"/>
</dbReference>
<protein>
    <recommendedName>
        <fullName evidence="2">acetate--CoA ligase (ADP-forming)</fullName>
        <ecNumber evidence="2">6.2.1.13</ecNumber>
    </recommendedName>
</protein>
<dbReference type="Gene3D" id="3.40.50.261">
    <property type="entry name" value="Succinyl-CoA synthetase domains"/>
    <property type="match status" value="1"/>
</dbReference>
<feature type="domain" description="Succinyl-CoA synthetase-like flavodoxin" evidence="6">
    <location>
        <begin position="1"/>
        <end position="77"/>
    </location>
</feature>
<evidence type="ECO:0000256" key="5">
    <source>
        <dbReference type="ARBA" id="ARBA00022840"/>
    </source>
</evidence>
<evidence type="ECO:0000313" key="8">
    <source>
        <dbReference type="Proteomes" id="UP000320766"/>
    </source>
</evidence>
<reference evidence="7 8" key="1">
    <citation type="journal article" date="2019" name="Nat. Microbiol.">
        <title>Wide diversity of methane and short-chain alkane metabolisms in uncultured archaea.</title>
        <authorList>
            <person name="Borrel G."/>
            <person name="Adam P.S."/>
            <person name="McKay L.J."/>
            <person name="Chen L.X."/>
            <person name="Sierra-Garcia I.N."/>
            <person name="Sieber C.M."/>
            <person name="Letourneur Q."/>
            <person name="Ghozlane A."/>
            <person name="Andersen G.L."/>
            <person name="Li W.J."/>
            <person name="Hallam S.J."/>
            <person name="Muyzer G."/>
            <person name="de Oliveira V.M."/>
            <person name="Inskeep W.P."/>
            <person name="Banfield J.F."/>
            <person name="Gribaldo S."/>
        </authorList>
    </citation>
    <scope>NUCLEOTIDE SEQUENCE [LARGE SCALE GENOMIC DNA]</scope>
    <source>
        <strain evidence="7">NM1b</strain>
    </source>
</reference>
<dbReference type="InterPro" id="IPR016102">
    <property type="entry name" value="Succinyl-CoA_synth-like"/>
</dbReference>
<gene>
    <name evidence="7" type="ORF">EF807_00495</name>
</gene>
<name>A0A520KZ46_9EURY</name>
<proteinExistence type="predicted"/>
<dbReference type="InterPro" id="IPR032875">
    <property type="entry name" value="Succ_CoA_lig_flav_dom"/>
</dbReference>
<evidence type="ECO:0000256" key="1">
    <source>
        <dbReference type="ARBA" id="ARBA00001619"/>
    </source>
</evidence>
<evidence type="ECO:0000313" key="7">
    <source>
        <dbReference type="EMBL" id="RZN73559.1"/>
    </source>
</evidence>
<sequence>MEGIKDGRKFIDVAEKVTKRKPVIVFKAGKTRAGGRAARSHVGALAGSREIHNAAFKQAGIIQASTTSEILDLTAAFSNLPLPKGNRTVIITAGSTVDLRKKDRSFSCFYTSFPRIPDDQH</sequence>
<dbReference type="SUPFAM" id="SSF52210">
    <property type="entry name" value="Succinyl-CoA synthetase domains"/>
    <property type="match status" value="1"/>
</dbReference>
<organism evidence="7 8">
    <name type="scientific">Candidatus Methanolliviera hydrocarbonicum</name>
    <dbReference type="NCBI Taxonomy" id="2491085"/>
    <lineage>
        <taxon>Archaea</taxon>
        <taxon>Methanobacteriati</taxon>
        <taxon>Methanobacteriota</taxon>
        <taxon>Candidatus Methanoliparia</taxon>
        <taxon>Candidatus Methanoliparales</taxon>
        <taxon>Candidatus Methanollivieraceae</taxon>
        <taxon>Candidatus Methanolliviera</taxon>
    </lineage>
</organism>
<evidence type="ECO:0000256" key="2">
    <source>
        <dbReference type="ARBA" id="ARBA00012957"/>
    </source>
</evidence>
<dbReference type="AlphaFoldDB" id="A0A520KZ46"/>
<dbReference type="GO" id="GO:0043758">
    <property type="term" value="F:acetate-CoA ligase (ADP-forming) activity"/>
    <property type="evidence" value="ECO:0007669"/>
    <property type="project" value="UniProtKB-EC"/>
</dbReference>
<keyword evidence="4" id="KW-0547">Nucleotide-binding</keyword>
<evidence type="ECO:0000256" key="3">
    <source>
        <dbReference type="ARBA" id="ARBA00022598"/>
    </source>
</evidence>
<dbReference type="PANTHER" id="PTHR43334:SF2">
    <property type="entry name" value="ACETATE--COA LIGASE [ADP-FORMING]"/>
    <property type="match status" value="1"/>
</dbReference>
<accession>A0A520KZ46</accession>
<dbReference type="PANTHER" id="PTHR43334">
    <property type="entry name" value="ACETATE--COA LIGASE [ADP-FORMING]"/>
    <property type="match status" value="1"/>
</dbReference>
<evidence type="ECO:0000259" key="6">
    <source>
        <dbReference type="Pfam" id="PF13607"/>
    </source>
</evidence>
<comment type="catalytic activity">
    <reaction evidence="1">
        <text>acetate + ATP + CoA = acetyl-CoA + ADP + phosphate</text>
        <dbReference type="Rhea" id="RHEA:15081"/>
        <dbReference type="ChEBI" id="CHEBI:30089"/>
        <dbReference type="ChEBI" id="CHEBI:30616"/>
        <dbReference type="ChEBI" id="CHEBI:43474"/>
        <dbReference type="ChEBI" id="CHEBI:57287"/>
        <dbReference type="ChEBI" id="CHEBI:57288"/>
        <dbReference type="ChEBI" id="CHEBI:456216"/>
        <dbReference type="EC" id="6.2.1.13"/>
    </reaction>
</comment>
<keyword evidence="3" id="KW-0436">Ligase</keyword>
<dbReference type="GO" id="GO:0005524">
    <property type="term" value="F:ATP binding"/>
    <property type="evidence" value="ECO:0007669"/>
    <property type="project" value="UniProtKB-KW"/>
</dbReference>
<comment type="caution">
    <text evidence="7">The sequence shown here is derived from an EMBL/GenBank/DDBJ whole genome shotgun (WGS) entry which is preliminary data.</text>
</comment>
<evidence type="ECO:0000256" key="4">
    <source>
        <dbReference type="ARBA" id="ARBA00022741"/>
    </source>
</evidence>
<dbReference type="InterPro" id="IPR051538">
    <property type="entry name" value="Acyl-CoA_Synth/Transferase"/>
</dbReference>
<dbReference type="EMBL" id="RXIL01000008">
    <property type="protein sequence ID" value="RZN73559.1"/>
    <property type="molecule type" value="Genomic_DNA"/>
</dbReference>